<keyword evidence="1" id="KW-0812">Transmembrane</keyword>
<evidence type="ECO:0008006" key="4">
    <source>
        <dbReference type="Google" id="ProtNLM"/>
    </source>
</evidence>
<feature type="transmembrane region" description="Helical" evidence="1">
    <location>
        <begin position="76"/>
        <end position="95"/>
    </location>
</feature>
<feature type="transmembrane region" description="Helical" evidence="1">
    <location>
        <begin position="52"/>
        <end position="70"/>
    </location>
</feature>
<evidence type="ECO:0000313" key="3">
    <source>
        <dbReference type="Proteomes" id="UP001430193"/>
    </source>
</evidence>
<evidence type="ECO:0000256" key="1">
    <source>
        <dbReference type="SAM" id="Phobius"/>
    </source>
</evidence>
<keyword evidence="3" id="KW-1185">Reference proteome</keyword>
<keyword evidence="1" id="KW-0472">Membrane</keyword>
<sequence>MMAIQGLRDMILFVLPLSIVIAAIAMISLSPIGEEDLRQRIGTMQIYKFPAGTFYVSLLPSILFAMAPLWLGHDAIALALCGGFSLLGLAGAYYTRQYRLIINCHQVTISGIFKRHFNTSDIAEMDMDDSRYDRGLRIKLYDGRRFFISKSIIEYDALVGILINAVKPVERQ</sequence>
<protein>
    <recommendedName>
        <fullName evidence="4">PH domain-containing protein</fullName>
    </recommendedName>
</protein>
<evidence type="ECO:0000313" key="2">
    <source>
        <dbReference type="EMBL" id="MBM7129557.1"/>
    </source>
</evidence>
<dbReference type="EMBL" id="JADIKF010000038">
    <property type="protein sequence ID" value="MBM7129557.1"/>
    <property type="molecule type" value="Genomic_DNA"/>
</dbReference>
<gene>
    <name evidence="2" type="ORF">ISS99_08475</name>
</gene>
<feature type="transmembrane region" description="Helical" evidence="1">
    <location>
        <begin position="12"/>
        <end position="32"/>
    </location>
</feature>
<keyword evidence="1" id="KW-1133">Transmembrane helix</keyword>
<organism evidence="2 3">
    <name type="scientific">Dyella mobilis</name>
    <dbReference type="NCBI Taxonomy" id="1849582"/>
    <lineage>
        <taxon>Bacteria</taxon>
        <taxon>Pseudomonadati</taxon>
        <taxon>Pseudomonadota</taxon>
        <taxon>Gammaproteobacteria</taxon>
        <taxon>Lysobacterales</taxon>
        <taxon>Rhodanobacteraceae</taxon>
        <taxon>Dyella</taxon>
    </lineage>
</organism>
<proteinExistence type="predicted"/>
<comment type="caution">
    <text evidence="2">The sequence shown here is derived from an EMBL/GenBank/DDBJ whole genome shotgun (WGS) entry which is preliminary data.</text>
</comment>
<dbReference type="RefSeq" id="WP_204631175.1">
    <property type="nucleotide sequence ID" value="NZ_BSOC01000003.1"/>
</dbReference>
<dbReference type="Proteomes" id="UP001430193">
    <property type="component" value="Unassembled WGS sequence"/>
</dbReference>
<accession>A0ABS2KEH8</accession>
<reference evidence="2" key="1">
    <citation type="submission" date="2020-10" db="EMBL/GenBank/DDBJ databases">
        <title>Phylogeny of dyella-like bacteria.</title>
        <authorList>
            <person name="Fu J."/>
        </authorList>
    </citation>
    <scope>NUCLEOTIDE SEQUENCE</scope>
    <source>
        <strain evidence="2">DHON07</strain>
    </source>
</reference>
<name>A0ABS2KEH8_9GAMM</name>